<feature type="transmembrane region" description="Helical" evidence="8">
    <location>
        <begin position="364"/>
        <end position="393"/>
    </location>
</feature>
<evidence type="ECO:0000256" key="8">
    <source>
        <dbReference type="SAM" id="Phobius"/>
    </source>
</evidence>
<feature type="compositionally biased region" description="Polar residues" evidence="7">
    <location>
        <begin position="656"/>
        <end position="680"/>
    </location>
</feature>
<keyword evidence="12" id="KW-1185">Reference proteome</keyword>
<sequence>MFFSVARLRLPLASLLLLPALARAHEDALFTSSVTYCAPPEAILVQQFDVAYFAANSSVNFNISAASVLPNLNVSATLYLNVYGMQPVNLTVDICSLFGGALCPLPMYNFVGWDSIPLPPSLDVASKLPGIAYKIPDLEAFAQLTLVEVGTNEVKACVQSTLSNGWSAHQRGVEWTTAAMALLALVAAVWQSIMTDALALLPVRLLDLIYLYQTIAASGLLGLNYPVVYRAFTLNFAWALGLFAASPSSHIQNSINNMRHLTGGNLADASSGGAVPLVNRKMSPYNLPPSNTFLAPQSLLARVASLPKMDLVKRGVEHMARTTVADNKVLVGGDVATVTPQSSNVLQPGIPIYVNSIGIATANAFMTIFLIGLIYAAIVLAALALAYGVAVWLGRTKSGRNSDRLTDFRQEYAAWARAWGLRAVLAAVIPVLIFSFYQWTLKDSWLSVLLSVITLLAISAIVLYSYYLILRTAVQARSSPSPPAPSPSTIPLAAPYAPHRAWYIVPLLLAVLVKALVTAFASSTGLAQAVIFLVTDALVFISLVIFKPYRTRHADILMGFLGIVRMVCSGLLIAFAQSLELKPIPRVVIGIISAIIFSVAVLVMFFNIFVNMGLWRLLTDVICCGRRRRAGNRALASNPSHHGSDPSILEKGGSAGASQQQVNRPGNPTPPASESLTPITPGSEWSAFTDTTGTTTLGEPLPRRWSFQHSRPPSASAESPSASSPQSPRWSGTTSPSTYLSALPSQRHSRRVSSSAPSPIEPIDEHCAPEEPA</sequence>
<feature type="transmembrane region" description="Helical" evidence="8">
    <location>
        <begin position="588"/>
        <end position="610"/>
    </location>
</feature>
<feature type="transmembrane region" description="Helical" evidence="8">
    <location>
        <begin position="558"/>
        <end position="576"/>
    </location>
</feature>
<evidence type="ECO:0000256" key="9">
    <source>
        <dbReference type="SAM" id="SignalP"/>
    </source>
</evidence>
<dbReference type="Pfam" id="PF06011">
    <property type="entry name" value="TRP"/>
    <property type="match status" value="1"/>
</dbReference>
<evidence type="ECO:0000256" key="2">
    <source>
        <dbReference type="ARBA" id="ARBA00010642"/>
    </source>
</evidence>
<dbReference type="SMART" id="SM01320">
    <property type="entry name" value="TRP_N"/>
    <property type="match status" value="1"/>
</dbReference>
<feature type="region of interest" description="Disordered" evidence="7">
    <location>
        <begin position="634"/>
        <end position="773"/>
    </location>
</feature>
<feature type="transmembrane region" description="Helical" evidence="8">
    <location>
        <begin position="414"/>
        <end position="439"/>
    </location>
</feature>
<dbReference type="AlphaFoldDB" id="A0A8E2ATA0"/>
<comment type="similarity">
    <text evidence="2">Belongs to the transient receptor potential (TRP) ion channel family.</text>
</comment>
<evidence type="ECO:0000313" key="11">
    <source>
        <dbReference type="EMBL" id="OCH88879.1"/>
    </source>
</evidence>
<dbReference type="InterPro" id="IPR040241">
    <property type="entry name" value="TRP_Flc/Pkd2-like"/>
</dbReference>
<organism evidence="11 12">
    <name type="scientific">Obba rivulosa</name>
    <dbReference type="NCBI Taxonomy" id="1052685"/>
    <lineage>
        <taxon>Eukaryota</taxon>
        <taxon>Fungi</taxon>
        <taxon>Dikarya</taxon>
        <taxon>Basidiomycota</taxon>
        <taxon>Agaricomycotina</taxon>
        <taxon>Agaricomycetes</taxon>
        <taxon>Polyporales</taxon>
        <taxon>Gelatoporiaceae</taxon>
        <taxon>Obba</taxon>
    </lineage>
</organism>
<reference evidence="11 12" key="1">
    <citation type="submission" date="2016-07" db="EMBL/GenBank/DDBJ databases">
        <title>Draft genome of the white-rot fungus Obba rivulosa 3A-2.</title>
        <authorList>
            <consortium name="DOE Joint Genome Institute"/>
            <person name="Miettinen O."/>
            <person name="Riley R."/>
            <person name="Acob R."/>
            <person name="Barry K."/>
            <person name="Cullen D."/>
            <person name="De Vries R."/>
            <person name="Hainaut M."/>
            <person name="Hatakka A."/>
            <person name="Henrissat B."/>
            <person name="Hilden K."/>
            <person name="Kuo R."/>
            <person name="Labutti K."/>
            <person name="Lipzen A."/>
            <person name="Makela M.R."/>
            <person name="Sandor L."/>
            <person name="Spatafora J.W."/>
            <person name="Grigoriev I.V."/>
            <person name="Hibbett D.S."/>
        </authorList>
    </citation>
    <scope>NUCLEOTIDE SEQUENCE [LARGE SCALE GENOMIC DNA]</scope>
    <source>
        <strain evidence="11 12">3A-2</strain>
    </source>
</reference>
<dbReference type="Pfam" id="PF14558">
    <property type="entry name" value="TRP_N"/>
    <property type="match status" value="1"/>
</dbReference>
<evidence type="ECO:0000256" key="7">
    <source>
        <dbReference type="SAM" id="MobiDB-lite"/>
    </source>
</evidence>
<gene>
    <name evidence="11" type="ORF">OBBRIDRAFT_805094</name>
</gene>
<keyword evidence="5 8" id="KW-1133">Transmembrane helix</keyword>
<evidence type="ECO:0000256" key="6">
    <source>
        <dbReference type="ARBA" id="ARBA00023136"/>
    </source>
</evidence>
<dbReference type="OrthoDB" id="2115177at2759"/>
<dbReference type="Proteomes" id="UP000250043">
    <property type="component" value="Unassembled WGS sequence"/>
</dbReference>
<keyword evidence="6 8" id="KW-0472">Membrane</keyword>
<evidence type="ECO:0000259" key="10">
    <source>
        <dbReference type="SMART" id="SM01320"/>
    </source>
</evidence>
<feature type="compositionally biased region" description="Polar residues" evidence="7">
    <location>
        <begin position="732"/>
        <end position="757"/>
    </location>
</feature>
<dbReference type="PANTHER" id="PTHR31145:SF2">
    <property type="entry name" value="FLAVIN CARRIER PROTEIN 2"/>
    <property type="match status" value="1"/>
</dbReference>
<feature type="compositionally biased region" description="Low complexity" evidence="7">
    <location>
        <begin position="710"/>
        <end position="731"/>
    </location>
</feature>
<name>A0A8E2ATA0_9APHY</name>
<comment type="subcellular location">
    <subcellularLocation>
        <location evidence="1">Membrane</location>
        <topology evidence="1">Multi-pass membrane protein</topology>
    </subcellularLocation>
</comment>
<dbReference type="GO" id="GO:0009272">
    <property type="term" value="P:fungal-type cell wall biogenesis"/>
    <property type="evidence" value="ECO:0007669"/>
    <property type="project" value="TreeGrafter"/>
</dbReference>
<proteinExistence type="inferred from homology"/>
<evidence type="ECO:0000256" key="1">
    <source>
        <dbReference type="ARBA" id="ARBA00004141"/>
    </source>
</evidence>
<feature type="transmembrane region" description="Helical" evidence="8">
    <location>
        <begin position="501"/>
        <end position="520"/>
    </location>
</feature>
<evidence type="ECO:0000256" key="5">
    <source>
        <dbReference type="ARBA" id="ARBA00022989"/>
    </source>
</evidence>
<feature type="transmembrane region" description="Helical" evidence="8">
    <location>
        <begin position="526"/>
        <end position="546"/>
    </location>
</feature>
<dbReference type="PANTHER" id="PTHR31145">
    <property type="entry name" value="INTEGRAL MEMBRANE PROTEIN (AFU_ORTHOLOGUE AFUA_7G01610)"/>
    <property type="match status" value="1"/>
</dbReference>
<accession>A0A8E2ATA0</accession>
<keyword evidence="3 8" id="KW-0812">Transmembrane</keyword>
<evidence type="ECO:0000313" key="12">
    <source>
        <dbReference type="Proteomes" id="UP000250043"/>
    </source>
</evidence>
<feature type="domain" description="ML-like" evidence="10">
    <location>
        <begin position="27"/>
        <end position="169"/>
    </location>
</feature>
<evidence type="ECO:0000256" key="4">
    <source>
        <dbReference type="ARBA" id="ARBA00022729"/>
    </source>
</evidence>
<dbReference type="GO" id="GO:0055085">
    <property type="term" value="P:transmembrane transport"/>
    <property type="evidence" value="ECO:0007669"/>
    <property type="project" value="TreeGrafter"/>
</dbReference>
<dbReference type="InterPro" id="IPR010308">
    <property type="entry name" value="TRP_C"/>
</dbReference>
<dbReference type="EMBL" id="KV722441">
    <property type="protein sequence ID" value="OCH88879.1"/>
    <property type="molecule type" value="Genomic_DNA"/>
</dbReference>
<feature type="chain" id="PRO_5034883409" evidence="9">
    <location>
        <begin position="25"/>
        <end position="773"/>
    </location>
</feature>
<evidence type="ECO:0000256" key="3">
    <source>
        <dbReference type="ARBA" id="ARBA00022692"/>
    </source>
</evidence>
<dbReference type="InterPro" id="IPR032800">
    <property type="entry name" value="TRP_N"/>
</dbReference>
<feature type="signal peptide" evidence="9">
    <location>
        <begin position="1"/>
        <end position="24"/>
    </location>
</feature>
<keyword evidence="4 9" id="KW-0732">Signal</keyword>
<protein>
    <submittedName>
        <fullName evidence="11">TRP-domain-containing protein</fullName>
    </submittedName>
</protein>
<feature type="compositionally biased region" description="Basic and acidic residues" evidence="7">
    <location>
        <begin position="763"/>
        <end position="773"/>
    </location>
</feature>
<dbReference type="GO" id="GO:0016020">
    <property type="term" value="C:membrane"/>
    <property type="evidence" value="ECO:0007669"/>
    <property type="project" value="UniProtKB-SubCell"/>
</dbReference>
<feature type="transmembrane region" description="Helical" evidence="8">
    <location>
        <begin position="445"/>
        <end position="469"/>
    </location>
</feature>